<evidence type="ECO:0000256" key="1">
    <source>
        <dbReference type="SAM" id="Phobius"/>
    </source>
</evidence>
<evidence type="ECO:0000259" key="2">
    <source>
        <dbReference type="Pfam" id="PF13239"/>
    </source>
</evidence>
<organism evidence="3 4">
    <name type="scientific">Nakamurella panacisegetis</name>
    <dbReference type="NCBI Taxonomy" id="1090615"/>
    <lineage>
        <taxon>Bacteria</taxon>
        <taxon>Bacillati</taxon>
        <taxon>Actinomycetota</taxon>
        <taxon>Actinomycetes</taxon>
        <taxon>Nakamurellales</taxon>
        <taxon>Nakamurellaceae</taxon>
        <taxon>Nakamurella</taxon>
    </lineage>
</organism>
<dbReference type="OrthoDB" id="5145586at2"/>
<keyword evidence="1" id="KW-1133">Transmembrane helix</keyword>
<keyword evidence="1" id="KW-0472">Membrane</keyword>
<evidence type="ECO:0000313" key="4">
    <source>
        <dbReference type="Proteomes" id="UP000198741"/>
    </source>
</evidence>
<reference evidence="3 4" key="1">
    <citation type="submission" date="2016-10" db="EMBL/GenBank/DDBJ databases">
        <authorList>
            <person name="de Groot N.N."/>
        </authorList>
    </citation>
    <scope>NUCLEOTIDE SEQUENCE [LARGE SCALE GENOMIC DNA]</scope>
    <source>
        <strain evidence="4">P4-7,KCTC 19426,CECT 7604</strain>
    </source>
</reference>
<dbReference type="RefSeq" id="WP_090480642.1">
    <property type="nucleotide sequence ID" value="NZ_LT629710.1"/>
</dbReference>
<feature type="domain" description="2TM" evidence="2">
    <location>
        <begin position="12"/>
        <end position="73"/>
    </location>
</feature>
<gene>
    <name evidence="3" type="ORF">SAMN04515671_4460</name>
</gene>
<sequence>MTTTDEQELRARAVKRWKKQRDFRIHVLMYVVINLALVVIWAVTGAKFFWPVFVIVPWGIGVVGAAWDAFSRELPTETEIRRTMDQLRTRS</sequence>
<evidence type="ECO:0000313" key="3">
    <source>
        <dbReference type="EMBL" id="SDP48883.1"/>
    </source>
</evidence>
<keyword evidence="1" id="KW-0812">Transmembrane</keyword>
<proteinExistence type="predicted"/>
<dbReference type="EMBL" id="LT629710">
    <property type="protein sequence ID" value="SDP48883.1"/>
    <property type="molecule type" value="Genomic_DNA"/>
</dbReference>
<feature type="transmembrane region" description="Helical" evidence="1">
    <location>
        <begin position="25"/>
        <end position="43"/>
    </location>
</feature>
<dbReference type="Pfam" id="PF13239">
    <property type="entry name" value="2TM"/>
    <property type="match status" value="1"/>
</dbReference>
<protein>
    <submittedName>
        <fullName evidence="3">2TM domain-containing protein</fullName>
    </submittedName>
</protein>
<keyword evidence="4" id="KW-1185">Reference proteome</keyword>
<feature type="transmembrane region" description="Helical" evidence="1">
    <location>
        <begin position="49"/>
        <end position="70"/>
    </location>
</feature>
<dbReference type="InterPro" id="IPR025698">
    <property type="entry name" value="2TM_dom"/>
</dbReference>
<accession>A0A1H0T4B9</accession>
<dbReference type="Proteomes" id="UP000198741">
    <property type="component" value="Chromosome I"/>
</dbReference>
<name>A0A1H0T4B9_9ACTN</name>
<dbReference type="AlphaFoldDB" id="A0A1H0T4B9"/>